<comment type="caution">
    <text evidence="1">The sequence shown here is derived from an EMBL/GenBank/DDBJ whole genome shotgun (WGS) entry which is preliminary data.</text>
</comment>
<dbReference type="SUPFAM" id="SSF63712">
    <property type="entry name" value="Nicotinic receptor ligand binding domain-like"/>
    <property type="match status" value="1"/>
</dbReference>
<gene>
    <name evidence="1" type="ORF">DPMN_174817</name>
</gene>
<dbReference type="GO" id="GO:0016020">
    <property type="term" value="C:membrane"/>
    <property type="evidence" value="ECO:0007669"/>
    <property type="project" value="InterPro"/>
</dbReference>
<dbReference type="AlphaFoldDB" id="A0A9D4E705"/>
<evidence type="ECO:0000313" key="1">
    <source>
        <dbReference type="EMBL" id="KAH3773456.1"/>
    </source>
</evidence>
<keyword evidence="2" id="KW-1185">Reference proteome</keyword>
<dbReference type="Proteomes" id="UP000828390">
    <property type="component" value="Unassembled WGS sequence"/>
</dbReference>
<reference evidence="1" key="2">
    <citation type="submission" date="2020-11" db="EMBL/GenBank/DDBJ databases">
        <authorList>
            <person name="McCartney M.A."/>
            <person name="Auch B."/>
            <person name="Kono T."/>
            <person name="Mallez S."/>
            <person name="Becker A."/>
            <person name="Gohl D.M."/>
            <person name="Silverstein K.A.T."/>
            <person name="Koren S."/>
            <person name="Bechman K.B."/>
            <person name="Herman A."/>
            <person name="Abrahante J.E."/>
            <person name="Garbe J."/>
        </authorList>
    </citation>
    <scope>NUCLEOTIDE SEQUENCE</scope>
    <source>
        <strain evidence="1">Duluth1</strain>
        <tissue evidence="1">Whole animal</tissue>
    </source>
</reference>
<organism evidence="1 2">
    <name type="scientific">Dreissena polymorpha</name>
    <name type="common">Zebra mussel</name>
    <name type="synonym">Mytilus polymorpha</name>
    <dbReference type="NCBI Taxonomy" id="45954"/>
    <lineage>
        <taxon>Eukaryota</taxon>
        <taxon>Metazoa</taxon>
        <taxon>Spiralia</taxon>
        <taxon>Lophotrochozoa</taxon>
        <taxon>Mollusca</taxon>
        <taxon>Bivalvia</taxon>
        <taxon>Autobranchia</taxon>
        <taxon>Heteroconchia</taxon>
        <taxon>Euheterodonta</taxon>
        <taxon>Imparidentia</taxon>
        <taxon>Neoheterodontei</taxon>
        <taxon>Myida</taxon>
        <taxon>Dreissenoidea</taxon>
        <taxon>Dreissenidae</taxon>
        <taxon>Dreissena</taxon>
    </lineage>
</organism>
<evidence type="ECO:0000313" key="2">
    <source>
        <dbReference type="Proteomes" id="UP000828390"/>
    </source>
</evidence>
<dbReference type="EMBL" id="JAIWYP010000009">
    <property type="protein sequence ID" value="KAH3773456.1"/>
    <property type="molecule type" value="Genomic_DNA"/>
</dbReference>
<accession>A0A9D4E705</accession>
<sequence length="61" mass="6605">MTYEAINKLKADLLDGYNPDTVPVKNSTTIVNVNIALGLFSIPKLDPVIGLIQAVFTPMCL</sequence>
<dbReference type="InterPro" id="IPR036734">
    <property type="entry name" value="Neur_chan_lig-bd_sf"/>
</dbReference>
<proteinExistence type="predicted"/>
<reference evidence="1" key="1">
    <citation type="journal article" date="2019" name="bioRxiv">
        <title>The Genome of the Zebra Mussel, Dreissena polymorpha: A Resource for Invasive Species Research.</title>
        <authorList>
            <person name="McCartney M.A."/>
            <person name="Auch B."/>
            <person name="Kono T."/>
            <person name="Mallez S."/>
            <person name="Zhang Y."/>
            <person name="Obille A."/>
            <person name="Becker A."/>
            <person name="Abrahante J.E."/>
            <person name="Garbe J."/>
            <person name="Badalamenti J.P."/>
            <person name="Herman A."/>
            <person name="Mangelson H."/>
            <person name="Liachko I."/>
            <person name="Sullivan S."/>
            <person name="Sone E.D."/>
            <person name="Koren S."/>
            <person name="Silverstein K.A.T."/>
            <person name="Beckman K.B."/>
            <person name="Gohl D.M."/>
        </authorList>
    </citation>
    <scope>NUCLEOTIDE SEQUENCE</scope>
    <source>
        <strain evidence="1">Duluth1</strain>
        <tissue evidence="1">Whole animal</tissue>
    </source>
</reference>
<protein>
    <submittedName>
        <fullName evidence="1">Uncharacterized protein</fullName>
    </submittedName>
</protein>
<dbReference type="Gene3D" id="2.70.170.10">
    <property type="entry name" value="Neurotransmitter-gated ion-channel ligand-binding domain"/>
    <property type="match status" value="1"/>
</dbReference>
<name>A0A9D4E705_DREPO</name>
<dbReference type="GO" id="GO:0005230">
    <property type="term" value="F:extracellular ligand-gated monoatomic ion channel activity"/>
    <property type="evidence" value="ECO:0007669"/>
    <property type="project" value="InterPro"/>
</dbReference>